<keyword evidence="3" id="KW-1185">Reference proteome</keyword>
<accession>A0A7W7FXB7</accession>
<protein>
    <submittedName>
        <fullName evidence="2">Quercetin dioxygenase-like cupin family protein</fullName>
    </submittedName>
</protein>
<keyword evidence="2" id="KW-0223">Dioxygenase</keyword>
<sequence>MWLPLTRVEGLPLLGGAGRYRVPLRTGNGLLMEIEYPAGVGSPEHQHDHDSFIYLLSGHVRGTVAGQECELRAGETLLHPRGVRHSVEAVVTSRWLEFKSPPDLPVA</sequence>
<dbReference type="RefSeq" id="WP_185009789.1">
    <property type="nucleotide sequence ID" value="NZ_BAAAUI010000007.1"/>
</dbReference>
<dbReference type="AlphaFoldDB" id="A0A7W7FXB7"/>
<dbReference type="SUPFAM" id="SSF51182">
    <property type="entry name" value="RmlC-like cupins"/>
    <property type="match status" value="1"/>
</dbReference>
<proteinExistence type="predicted"/>
<dbReference type="GO" id="GO:0051213">
    <property type="term" value="F:dioxygenase activity"/>
    <property type="evidence" value="ECO:0007669"/>
    <property type="project" value="UniProtKB-KW"/>
</dbReference>
<evidence type="ECO:0000313" key="3">
    <source>
        <dbReference type="Proteomes" id="UP000533598"/>
    </source>
</evidence>
<comment type="caution">
    <text evidence="2">The sequence shown here is derived from an EMBL/GenBank/DDBJ whole genome shotgun (WGS) entry which is preliminary data.</text>
</comment>
<dbReference type="Proteomes" id="UP000533598">
    <property type="component" value="Unassembled WGS sequence"/>
</dbReference>
<dbReference type="Pfam" id="PF07883">
    <property type="entry name" value="Cupin_2"/>
    <property type="match status" value="1"/>
</dbReference>
<dbReference type="InterPro" id="IPR011051">
    <property type="entry name" value="RmlC_Cupin_sf"/>
</dbReference>
<gene>
    <name evidence="2" type="ORF">HNR67_008579</name>
</gene>
<keyword evidence="2" id="KW-0560">Oxidoreductase</keyword>
<dbReference type="InterPro" id="IPR014710">
    <property type="entry name" value="RmlC-like_jellyroll"/>
</dbReference>
<dbReference type="EMBL" id="JACHMH010000001">
    <property type="protein sequence ID" value="MBB4682461.1"/>
    <property type="molecule type" value="Genomic_DNA"/>
</dbReference>
<reference evidence="2 3" key="1">
    <citation type="submission" date="2020-08" db="EMBL/GenBank/DDBJ databases">
        <title>Sequencing the genomes of 1000 actinobacteria strains.</title>
        <authorList>
            <person name="Klenk H.-P."/>
        </authorList>
    </citation>
    <scope>NUCLEOTIDE SEQUENCE [LARGE SCALE GENOMIC DNA]</scope>
    <source>
        <strain evidence="2 3">DSM 44230</strain>
    </source>
</reference>
<evidence type="ECO:0000313" key="2">
    <source>
        <dbReference type="EMBL" id="MBB4682461.1"/>
    </source>
</evidence>
<feature type="domain" description="Cupin type-2" evidence="1">
    <location>
        <begin position="34"/>
        <end position="90"/>
    </location>
</feature>
<dbReference type="Gene3D" id="2.60.120.10">
    <property type="entry name" value="Jelly Rolls"/>
    <property type="match status" value="1"/>
</dbReference>
<dbReference type="InterPro" id="IPR013096">
    <property type="entry name" value="Cupin_2"/>
</dbReference>
<evidence type="ECO:0000259" key="1">
    <source>
        <dbReference type="Pfam" id="PF07883"/>
    </source>
</evidence>
<name>A0A7W7FXB7_9PSEU</name>
<organism evidence="2 3">
    <name type="scientific">Crossiella cryophila</name>
    <dbReference type="NCBI Taxonomy" id="43355"/>
    <lineage>
        <taxon>Bacteria</taxon>
        <taxon>Bacillati</taxon>
        <taxon>Actinomycetota</taxon>
        <taxon>Actinomycetes</taxon>
        <taxon>Pseudonocardiales</taxon>
        <taxon>Pseudonocardiaceae</taxon>
        <taxon>Crossiella</taxon>
    </lineage>
</organism>